<dbReference type="Pfam" id="PF03929">
    <property type="entry name" value="PepSY_TM"/>
    <property type="match status" value="1"/>
</dbReference>
<comment type="caution">
    <text evidence="2">The sequence shown here is derived from an EMBL/GenBank/DDBJ whole genome shotgun (WGS) entry which is preliminary data.</text>
</comment>
<keyword evidence="3" id="KW-1185">Reference proteome</keyword>
<dbReference type="PANTHER" id="PTHR34219:SF3">
    <property type="entry name" value="BLL7967 PROTEIN"/>
    <property type="match status" value="1"/>
</dbReference>
<dbReference type="Proteomes" id="UP001500742">
    <property type="component" value="Unassembled WGS sequence"/>
</dbReference>
<feature type="transmembrane region" description="Helical" evidence="1">
    <location>
        <begin position="347"/>
        <end position="369"/>
    </location>
</feature>
<proteinExistence type="predicted"/>
<sequence>MTFKKTTLFIHRWLGLISGLVVLIVGLTGCILAFREEIEANTKPYLFAKVKSAPLLLPSAVEDQVKHLPGIIPDSIMLSSLQYPGPGHALIVNYRIGKKQSGQAYLDPYTGKALKSGKPGFDFFEFAEHGHRWLWFPFTIGRPIQSSFILAFFVLLISGIILWWPKRWTTRERRQSLTIETQKGTKRLNYDLHNVLGFYMSLVALIIVITGLCISLPWFQGGIYWLTSGGKAAKPFKPALSDTTMANPTPLTTQRVDSLFRLHQRQYASAYYIWPATKKAALLVLLNTDPEKDYKREFRYYDQYTLRDISVQSSFYGTYDKSGMADKLRRMNVSIHMGTIGGIATKIIAFLTSLITASLPVTGFIIWWGKRKKRKRTLKQKS</sequence>
<name>A0ABP7R030_9SPHI</name>
<reference evidence="3" key="1">
    <citation type="journal article" date="2019" name="Int. J. Syst. Evol. Microbiol.">
        <title>The Global Catalogue of Microorganisms (GCM) 10K type strain sequencing project: providing services to taxonomists for standard genome sequencing and annotation.</title>
        <authorList>
            <consortium name="The Broad Institute Genomics Platform"/>
            <consortium name="The Broad Institute Genome Sequencing Center for Infectious Disease"/>
            <person name="Wu L."/>
            <person name="Ma J."/>
        </authorList>
    </citation>
    <scope>NUCLEOTIDE SEQUENCE [LARGE SCALE GENOMIC DNA]</scope>
    <source>
        <strain evidence="3">JCM 16601</strain>
    </source>
</reference>
<dbReference type="PANTHER" id="PTHR34219">
    <property type="entry name" value="IRON-REGULATED INNER MEMBRANE PROTEIN-RELATED"/>
    <property type="match status" value="1"/>
</dbReference>
<evidence type="ECO:0000313" key="3">
    <source>
        <dbReference type="Proteomes" id="UP001500742"/>
    </source>
</evidence>
<feature type="transmembrane region" description="Helical" evidence="1">
    <location>
        <begin position="12"/>
        <end position="34"/>
    </location>
</feature>
<dbReference type="RefSeq" id="WP_259086700.1">
    <property type="nucleotide sequence ID" value="NZ_BAAAZC010000031.1"/>
</dbReference>
<feature type="transmembrane region" description="Helical" evidence="1">
    <location>
        <begin position="144"/>
        <end position="164"/>
    </location>
</feature>
<protein>
    <submittedName>
        <fullName evidence="2">PepSY-associated TM helix domain-containing protein</fullName>
    </submittedName>
</protein>
<accession>A0ABP7R030</accession>
<keyword evidence="1" id="KW-0472">Membrane</keyword>
<evidence type="ECO:0000256" key="1">
    <source>
        <dbReference type="SAM" id="Phobius"/>
    </source>
</evidence>
<dbReference type="EMBL" id="BAAAZC010000031">
    <property type="protein sequence ID" value="GAA3990542.1"/>
    <property type="molecule type" value="Genomic_DNA"/>
</dbReference>
<organism evidence="2 3">
    <name type="scientific">Mucilaginibacter dorajii</name>
    <dbReference type="NCBI Taxonomy" id="692994"/>
    <lineage>
        <taxon>Bacteria</taxon>
        <taxon>Pseudomonadati</taxon>
        <taxon>Bacteroidota</taxon>
        <taxon>Sphingobacteriia</taxon>
        <taxon>Sphingobacteriales</taxon>
        <taxon>Sphingobacteriaceae</taxon>
        <taxon>Mucilaginibacter</taxon>
    </lineage>
</organism>
<keyword evidence="1" id="KW-1133">Transmembrane helix</keyword>
<dbReference type="PROSITE" id="PS51257">
    <property type="entry name" value="PROKAR_LIPOPROTEIN"/>
    <property type="match status" value="1"/>
</dbReference>
<evidence type="ECO:0000313" key="2">
    <source>
        <dbReference type="EMBL" id="GAA3990542.1"/>
    </source>
</evidence>
<gene>
    <name evidence="2" type="ORF">GCM10022210_50210</name>
</gene>
<keyword evidence="1" id="KW-0812">Transmembrane</keyword>
<dbReference type="InterPro" id="IPR005625">
    <property type="entry name" value="PepSY-ass_TM"/>
</dbReference>
<feature type="transmembrane region" description="Helical" evidence="1">
    <location>
        <begin position="196"/>
        <end position="219"/>
    </location>
</feature>